<evidence type="ECO:0000256" key="1">
    <source>
        <dbReference type="ARBA" id="ARBA00004651"/>
    </source>
</evidence>
<keyword evidence="6 7" id="KW-0472">Membrane</keyword>
<evidence type="ECO:0000256" key="6">
    <source>
        <dbReference type="ARBA" id="ARBA00023136"/>
    </source>
</evidence>
<feature type="transmembrane region" description="Helical" evidence="7">
    <location>
        <begin position="219"/>
        <end position="238"/>
    </location>
</feature>
<dbReference type="PANTHER" id="PTHR32322">
    <property type="entry name" value="INNER MEMBRANE TRANSPORTER"/>
    <property type="match status" value="1"/>
</dbReference>
<accession>A0A0K9Z0X6</accession>
<protein>
    <submittedName>
        <fullName evidence="10">Membrane protein</fullName>
    </submittedName>
</protein>
<comment type="subcellular location">
    <subcellularLocation>
        <location evidence="1">Cell membrane</location>
        <topology evidence="1">Multi-pass membrane protein</topology>
    </subcellularLocation>
</comment>
<feature type="transmembrane region" description="Helical" evidence="7">
    <location>
        <begin position="184"/>
        <end position="204"/>
    </location>
</feature>
<dbReference type="InterPro" id="IPR050638">
    <property type="entry name" value="AA-Vitamin_Transporters"/>
</dbReference>
<proteinExistence type="inferred from homology"/>
<keyword evidence="12" id="KW-1185">Reference proteome</keyword>
<dbReference type="PATRIC" id="fig|54915.3.peg.5663"/>
<gene>
    <name evidence="10" type="ORF">ADS79_02495</name>
    <name evidence="9" type="ORF">BRE01_14940</name>
</gene>
<dbReference type="InterPro" id="IPR000620">
    <property type="entry name" value="EamA_dom"/>
</dbReference>
<comment type="caution">
    <text evidence="10">The sequence shown here is derived from an EMBL/GenBank/DDBJ whole genome shotgun (WGS) entry which is preliminary data.</text>
</comment>
<feature type="transmembrane region" description="Helical" evidence="7">
    <location>
        <begin position="72"/>
        <end position="91"/>
    </location>
</feature>
<feature type="domain" description="EamA" evidence="8">
    <location>
        <begin position="155"/>
        <end position="292"/>
    </location>
</feature>
<dbReference type="PANTHER" id="PTHR32322:SF18">
    <property type="entry name" value="S-ADENOSYLMETHIONINE_S-ADENOSYLHOMOCYSTEINE TRANSPORTER"/>
    <property type="match status" value="1"/>
</dbReference>
<evidence type="ECO:0000313" key="10">
    <source>
        <dbReference type="EMBL" id="KNB74576.1"/>
    </source>
</evidence>
<dbReference type="AlphaFoldDB" id="A0A0K9Z0X6"/>
<name>A0A0K9Z0X6_9BACL</name>
<feature type="transmembrane region" description="Helical" evidence="7">
    <location>
        <begin position="154"/>
        <end position="172"/>
    </location>
</feature>
<evidence type="ECO:0000256" key="3">
    <source>
        <dbReference type="ARBA" id="ARBA00022475"/>
    </source>
</evidence>
<reference evidence="9 12" key="3">
    <citation type="submission" date="2019-06" db="EMBL/GenBank/DDBJ databases">
        <title>Whole genome shotgun sequence of Brevibacillus reuszeri NBRC 15719.</title>
        <authorList>
            <person name="Hosoyama A."/>
            <person name="Uohara A."/>
            <person name="Ohji S."/>
            <person name="Ichikawa N."/>
        </authorList>
    </citation>
    <scope>NUCLEOTIDE SEQUENCE [LARGE SCALE GENOMIC DNA]</scope>
    <source>
        <strain evidence="9 12">NBRC 15719</strain>
    </source>
</reference>
<dbReference type="GO" id="GO:0005886">
    <property type="term" value="C:plasma membrane"/>
    <property type="evidence" value="ECO:0007669"/>
    <property type="project" value="UniProtKB-SubCell"/>
</dbReference>
<feature type="domain" description="EamA" evidence="8">
    <location>
        <begin position="11"/>
        <end position="142"/>
    </location>
</feature>
<dbReference type="Proteomes" id="UP000036834">
    <property type="component" value="Unassembled WGS sequence"/>
</dbReference>
<evidence type="ECO:0000259" key="8">
    <source>
        <dbReference type="Pfam" id="PF00892"/>
    </source>
</evidence>
<feature type="transmembrane region" description="Helical" evidence="7">
    <location>
        <begin position="250"/>
        <end position="269"/>
    </location>
</feature>
<evidence type="ECO:0000256" key="5">
    <source>
        <dbReference type="ARBA" id="ARBA00022989"/>
    </source>
</evidence>
<evidence type="ECO:0000313" key="12">
    <source>
        <dbReference type="Proteomes" id="UP000319578"/>
    </source>
</evidence>
<evidence type="ECO:0000313" key="11">
    <source>
        <dbReference type="Proteomes" id="UP000036834"/>
    </source>
</evidence>
<dbReference type="STRING" id="54915.ADS79_02495"/>
<feature type="transmembrane region" description="Helical" evidence="7">
    <location>
        <begin position="97"/>
        <end position="119"/>
    </location>
</feature>
<dbReference type="RefSeq" id="WP_049736822.1">
    <property type="nucleotide sequence ID" value="NZ_BJON01000006.1"/>
</dbReference>
<keyword evidence="5 7" id="KW-1133">Transmembrane helix</keyword>
<dbReference type="InterPro" id="IPR037185">
    <property type="entry name" value="EmrE-like"/>
</dbReference>
<evidence type="ECO:0000313" key="9">
    <source>
        <dbReference type="EMBL" id="GED67792.1"/>
    </source>
</evidence>
<evidence type="ECO:0000256" key="2">
    <source>
        <dbReference type="ARBA" id="ARBA00007362"/>
    </source>
</evidence>
<dbReference type="Pfam" id="PF00892">
    <property type="entry name" value="EamA"/>
    <property type="match status" value="2"/>
</dbReference>
<feature type="transmembrane region" description="Helical" evidence="7">
    <location>
        <begin position="40"/>
        <end position="60"/>
    </location>
</feature>
<evidence type="ECO:0000256" key="4">
    <source>
        <dbReference type="ARBA" id="ARBA00022692"/>
    </source>
</evidence>
<dbReference type="SUPFAM" id="SSF103481">
    <property type="entry name" value="Multidrug resistance efflux transporter EmrE"/>
    <property type="match status" value="2"/>
</dbReference>
<keyword evidence="3" id="KW-1003">Cell membrane</keyword>
<evidence type="ECO:0000256" key="7">
    <source>
        <dbReference type="SAM" id="Phobius"/>
    </source>
</evidence>
<reference evidence="10" key="2">
    <citation type="submission" date="2015-07" db="EMBL/GenBank/DDBJ databases">
        <title>MeaNS - Measles Nucleotide Surveillance Program.</title>
        <authorList>
            <person name="Tran T."/>
            <person name="Druce J."/>
        </authorList>
    </citation>
    <scope>NUCLEOTIDE SEQUENCE</scope>
    <source>
        <strain evidence="10">DSM 9887</strain>
    </source>
</reference>
<dbReference type="OrthoDB" id="34284at2"/>
<feature type="transmembrane region" description="Helical" evidence="7">
    <location>
        <begin position="128"/>
        <end position="148"/>
    </location>
</feature>
<dbReference type="Proteomes" id="UP000319578">
    <property type="component" value="Unassembled WGS sequence"/>
</dbReference>
<sequence>MSHSHWKKQLFGALCLSLAAAIWGGVYVVSKVVLEVIPPFTLLILRFGIALLVLGAFVIARKEYIAKNDYPMLMGIAFVGVTISIAAQFLGTKLSTAHMGSLITAASPAFIALFAVWLLKERLHWKQLVGILLATCGVIIVIGVPDGADAQSSFTGNLILLVAAVSWGLYTVLSKKATQRYSSLAVTTYVALFGLLFTSPIMAWELSVTPVSWQFGMDIWAGILYIGIISTAGAFYLWNKGFELMQAGSGAGFFFVQPIVGAFLGWLLLHEHLGMGFFAGAAFIFLGVALSNLQKQDSSSSAVQEVPKT</sequence>
<organism evidence="10 11">
    <name type="scientific">Brevibacillus reuszeri</name>
    <dbReference type="NCBI Taxonomy" id="54915"/>
    <lineage>
        <taxon>Bacteria</taxon>
        <taxon>Bacillati</taxon>
        <taxon>Bacillota</taxon>
        <taxon>Bacilli</taxon>
        <taxon>Bacillales</taxon>
        <taxon>Paenibacillaceae</taxon>
        <taxon>Brevibacillus</taxon>
    </lineage>
</organism>
<reference evidence="11" key="1">
    <citation type="submission" date="2015-07" db="EMBL/GenBank/DDBJ databases">
        <title>Genome sequencing project for genomic taxonomy and phylogenomics of Bacillus-like bacteria.</title>
        <authorList>
            <person name="Liu B."/>
            <person name="Wang J."/>
            <person name="Zhu Y."/>
            <person name="Liu G."/>
            <person name="Chen Q."/>
            <person name="Chen Z."/>
            <person name="Lan J."/>
            <person name="Che J."/>
            <person name="Ge C."/>
            <person name="Shi H."/>
            <person name="Pan Z."/>
            <person name="Liu X."/>
        </authorList>
    </citation>
    <scope>NUCLEOTIDE SEQUENCE [LARGE SCALE GENOMIC DNA]</scope>
    <source>
        <strain evidence="11">DSM 9887</strain>
    </source>
</reference>
<dbReference type="Gene3D" id="1.10.3730.20">
    <property type="match status" value="1"/>
</dbReference>
<comment type="similarity">
    <text evidence="2">Belongs to the EamA transporter family.</text>
</comment>
<feature type="transmembrane region" description="Helical" evidence="7">
    <location>
        <begin position="275"/>
        <end position="293"/>
    </location>
</feature>
<keyword evidence="4 7" id="KW-0812">Transmembrane</keyword>
<dbReference type="EMBL" id="BJON01000006">
    <property type="protein sequence ID" value="GED67792.1"/>
    <property type="molecule type" value="Genomic_DNA"/>
</dbReference>
<dbReference type="EMBL" id="LGIQ01000002">
    <property type="protein sequence ID" value="KNB74576.1"/>
    <property type="molecule type" value="Genomic_DNA"/>
</dbReference>